<sequence>METKGFTNCLQIFPSTDMKKTSEFYERIGFRVVSYIDSIESHICLYKDRIEIVLTNQIKNI</sequence>
<dbReference type="InterPro" id="IPR029068">
    <property type="entry name" value="Glyas_Bleomycin-R_OHBP_Dase"/>
</dbReference>
<dbReference type="EMBL" id="FNBG01000049">
    <property type="protein sequence ID" value="SDG49876.1"/>
    <property type="molecule type" value="Genomic_DNA"/>
</dbReference>
<dbReference type="AlphaFoldDB" id="A0A1G7UQW1"/>
<dbReference type="STRING" id="670482.SAMN04488542_14924"/>
<evidence type="ECO:0000313" key="2">
    <source>
        <dbReference type="Proteomes" id="UP000198972"/>
    </source>
</evidence>
<evidence type="ECO:0008006" key="3">
    <source>
        <dbReference type="Google" id="ProtNLM"/>
    </source>
</evidence>
<evidence type="ECO:0000313" key="1">
    <source>
        <dbReference type="EMBL" id="SDG49876.1"/>
    </source>
</evidence>
<dbReference type="Proteomes" id="UP000198972">
    <property type="component" value="Unassembled WGS sequence"/>
</dbReference>
<keyword evidence="2" id="KW-1185">Reference proteome</keyword>
<gene>
    <name evidence="1" type="ORF">SAMN04488542_14924</name>
</gene>
<protein>
    <recommendedName>
        <fullName evidence="3">Glyoxalase-like domain-containing protein</fullName>
    </recommendedName>
</protein>
<name>A0A1G7UQW1_9BACL</name>
<proteinExistence type="predicted"/>
<dbReference type="SUPFAM" id="SSF54593">
    <property type="entry name" value="Glyoxalase/Bleomycin resistance protein/Dihydroxybiphenyl dioxygenase"/>
    <property type="match status" value="1"/>
</dbReference>
<accession>A0A1G7UQW1</accession>
<reference evidence="1 2" key="1">
    <citation type="submission" date="2016-10" db="EMBL/GenBank/DDBJ databases">
        <authorList>
            <person name="de Groot N.N."/>
        </authorList>
    </citation>
    <scope>NUCLEOTIDE SEQUENCE [LARGE SCALE GENOMIC DNA]</scope>
    <source>
        <strain evidence="1 2">DSM 28129</strain>
    </source>
</reference>
<organism evidence="1 2">
    <name type="scientific">Fontibacillus panacisegetis</name>
    <dbReference type="NCBI Taxonomy" id="670482"/>
    <lineage>
        <taxon>Bacteria</taxon>
        <taxon>Bacillati</taxon>
        <taxon>Bacillota</taxon>
        <taxon>Bacilli</taxon>
        <taxon>Bacillales</taxon>
        <taxon>Paenibacillaceae</taxon>
        <taxon>Fontibacillus</taxon>
    </lineage>
</organism>